<dbReference type="InterPro" id="IPR011047">
    <property type="entry name" value="Quinoprotein_ADH-like_sf"/>
</dbReference>
<reference evidence="1" key="1">
    <citation type="submission" date="2018-05" db="EMBL/GenBank/DDBJ databases">
        <authorList>
            <person name="Lanie J.A."/>
            <person name="Ng W.-L."/>
            <person name="Kazmierczak K.M."/>
            <person name="Andrzejewski T.M."/>
            <person name="Davidsen T.M."/>
            <person name="Wayne K.J."/>
            <person name="Tettelin H."/>
            <person name="Glass J.I."/>
            <person name="Rusch D."/>
            <person name="Podicherti R."/>
            <person name="Tsui H.-C.T."/>
            <person name="Winkler M.E."/>
        </authorList>
    </citation>
    <scope>NUCLEOTIDE SEQUENCE</scope>
</reference>
<evidence type="ECO:0008006" key="2">
    <source>
        <dbReference type="Google" id="ProtNLM"/>
    </source>
</evidence>
<evidence type="ECO:0000313" key="1">
    <source>
        <dbReference type="EMBL" id="SVD52763.1"/>
    </source>
</evidence>
<organism evidence="1">
    <name type="scientific">marine metagenome</name>
    <dbReference type="NCBI Taxonomy" id="408172"/>
    <lineage>
        <taxon>unclassified sequences</taxon>
        <taxon>metagenomes</taxon>
        <taxon>ecological metagenomes</taxon>
    </lineage>
</organism>
<protein>
    <recommendedName>
        <fullName evidence="2">Pyrrolo-quinoline quinone</fullName>
    </recommendedName>
</protein>
<dbReference type="EMBL" id="UINC01156380">
    <property type="protein sequence ID" value="SVD52763.1"/>
    <property type="molecule type" value="Genomic_DNA"/>
</dbReference>
<dbReference type="PANTHER" id="PTHR34512">
    <property type="entry name" value="CELL SURFACE PROTEIN"/>
    <property type="match status" value="1"/>
</dbReference>
<feature type="non-terminal residue" evidence="1">
    <location>
        <position position="108"/>
    </location>
</feature>
<name>A0A382W1Z8_9ZZZZ</name>
<dbReference type="SUPFAM" id="SSF50998">
    <property type="entry name" value="Quinoprotein alcohol dehydrogenase-like"/>
    <property type="match status" value="1"/>
</dbReference>
<sequence length="108" mass="11905">MVLTGQTLLNRQLREMSKFLILACAAFAANGFTSHACAEDWPAWRGALGDGTVSDPKAPVDWKLPENLVWKTPIKGKGHASPIIIGDRIYVVAVIEETETRELLCLDR</sequence>
<dbReference type="PANTHER" id="PTHR34512:SF30">
    <property type="entry name" value="OUTER MEMBRANE PROTEIN ASSEMBLY FACTOR BAMB"/>
    <property type="match status" value="1"/>
</dbReference>
<dbReference type="AlphaFoldDB" id="A0A382W1Z8"/>
<proteinExistence type="predicted"/>
<accession>A0A382W1Z8</accession>
<gene>
    <name evidence="1" type="ORF">METZ01_LOCUS405617</name>
</gene>